<dbReference type="PANTHER" id="PTHR43095:SF5">
    <property type="entry name" value="XYLULOSE KINASE"/>
    <property type="match status" value="1"/>
</dbReference>
<dbReference type="SUPFAM" id="SSF53067">
    <property type="entry name" value="Actin-like ATPase domain"/>
    <property type="match status" value="1"/>
</dbReference>
<dbReference type="Proteomes" id="UP000273643">
    <property type="component" value="Unassembled WGS sequence"/>
</dbReference>
<dbReference type="InterPro" id="IPR043129">
    <property type="entry name" value="ATPase_NBD"/>
</dbReference>
<dbReference type="InterPro" id="IPR050406">
    <property type="entry name" value="FGGY_Carb_Kinase"/>
</dbReference>
<proteinExistence type="inferred from homology"/>
<keyword evidence="3 6" id="KW-0418">Kinase</keyword>
<dbReference type="GO" id="GO:0016301">
    <property type="term" value="F:kinase activity"/>
    <property type="evidence" value="ECO:0007669"/>
    <property type="project" value="UniProtKB-KW"/>
</dbReference>
<dbReference type="OrthoDB" id="9799608at2"/>
<keyword evidence="7" id="KW-1185">Reference proteome</keyword>
<dbReference type="RefSeq" id="WP_123636987.1">
    <property type="nucleotide sequence ID" value="NZ_RJUK01000001.1"/>
</dbReference>
<evidence type="ECO:0000256" key="2">
    <source>
        <dbReference type="ARBA" id="ARBA00022679"/>
    </source>
</evidence>
<gene>
    <name evidence="6" type="ORF">EDC38_0257</name>
</gene>
<protein>
    <submittedName>
        <fullName evidence="6">Sugar (Pentulose or hexulose) kinase</fullName>
    </submittedName>
</protein>
<sequence>MSNILILDIGKTNIKVHVLDEHLESRFEKTKRNAVVENPLYPHFDVDAIWDWFCEAVREVSDAFSITAISVTTHGATAALVDRQGSGNGLVLPILDYEYAGPGAITGDYTGVRPDFSETRSPDLSAGLNLGRQLYWLQQRFPQAFGQATDILLYPQYWVWRMTGERCAERTSLGCHTDLWAPERNDYSSLVDRMGWRALFPELKTADSLVGPVCSDFIARTGLPASCQVAVGIHDSNASYLRYLLQNDGQPFSVISTGTWAITMTNSGGNAELDESRDMLMNVDCRGTPVPCARFMGGREYEAICYRLGSYPEEPFSVEDIDTVLADAVYALPQFCDTSGPFSGTPGRIEGSIDRINGAALASVYSALMLDLELDLLKARGAVFVEGAFLKNSLLCRMLATLRGDNPVYLSNDSTGTVKGAASLALSDPQSPEGGLLCEPLSIDGLDHYRAQWRNYCQALAVESSAASL</sequence>
<dbReference type="InterPro" id="IPR018484">
    <property type="entry name" value="FGGY_N"/>
</dbReference>
<dbReference type="EMBL" id="RJUK01000001">
    <property type="protein sequence ID" value="ROQ19672.1"/>
    <property type="molecule type" value="Genomic_DNA"/>
</dbReference>
<feature type="domain" description="Carbohydrate kinase FGGY C-terminal" evidence="5">
    <location>
        <begin position="250"/>
        <end position="425"/>
    </location>
</feature>
<name>A0A3N1NLK9_9GAMM</name>
<evidence type="ECO:0000259" key="4">
    <source>
        <dbReference type="Pfam" id="PF00370"/>
    </source>
</evidence>
<comment type="similarity">
    <text evidence="1">Belongs to the FGGY kinase family.</text>
</comment>
<keyword evidence="2" id="KW-0808">Transferase</keyword>
<evidence type="ECO:0000313" key="6">
    <source>
        <dbReference type="EMBL" id="ROQ19672.1"/>
    </source>
</evidence>
<evidence type="ECO:0000259" key="5">
    <source>
        <dbReference type="Pfam" id="PF21546"/>
    </source>
</evidence>
<dbReference type="Gene3D" id="3.30.420.40">
    <property type="match status" value="3"/>
</dbReference>
<evidence type="ECO:0000256" key="3">
    <source>
        <dbReference type="ARBA" id="ARBA00022777"/>
    </source>
</evidence>
<organism evidence="6 7">
    <name type="scientific">Marinimicrobium koreense</name>
    <dbReference type="NCBI Taxonomy" id="306545"/>
    <lineage>
        <taxon>Bacteria</taxon>
        <taxon>Pseudomonadati</taxon>
        <taxon>Pseudomonadota</taxon>
        <taxon>Gammaproteobacteria</taxon>
        <taxon>Cellvibrionales</taxon>
        <taxon>Cellvibrionaceae</taxon>
        <taxon>Marinimicrobium</taxon>
    </lineage>
</organism>
<dbReference type="AlphaFoldDB" id="A0A3N1NLK9"/>
<dbReference type="CDD" id="cd07772">
    <property type="entry name" value="ASKHA_NBD_FGGY_NaCK-like"/>
    <property type="match status" value="1"/>
</dbReference>
<dbReference type="InterPro" id="IPR049382">
    <property type="entry name" value="FGGY_C_2"/>
</dbReference>
<dbReference type="Pfam" id="PF00370">
    <property type="entry name" value="FGGY_N"/>
    <property type="match status" value="1"/>
</dbReference>
<feature type="domain" description="Carbohydrate kinase FGGY N-terminal" evidence="4">
    <location>
        <begin position="4"/>
        <end position="239"/>
    </location>
</feature>
<evidence type="ECO:0000313" key="7">
    <source>
        <dbReference type="Proteomes" id="UP000273643"/>
    </source>
</evidence>
<comment type="caution">
    <text evidence="6">The sequence shown here is derived from an EMBL/GenBank/DDBJ whole genome shotgun (WGS) entry which is preliminary data.</text>
</comment>
<dbReference type="PANTHER" id="PTHR43095">
    <property type="entry name" value="SUGAR KINASE"/>
    <property type="match status" value="1"/>
</dbReference>
<accession>A0A3N1NLK9</accession>
<evidence type="ECO:0000256" key="1">
    <source>
        <dbReference type="ARBA" id="ARBA00009156"/>
    </source>
</evidence>
<dbReference type="Pfam" id="PF21546">
    <property type="entry name" value="FGGY_C_2"/>
    <property type="match status" value="1"/>
</dbReference>
<reference evidence="6 7" key="1">
    <citation type="submission" date="2018-11" db="EMBL/GenBank/DDBJ databases">
        <title>Genomic Encyclopedia of Type Strains, Phase IV (KMG-IV): sequencing the most valuable type-strain genomes for metagenomic binning, comparative biology and taxonomic classification.</title>
        <authorList>
            <person name="Goeker M."/>
        </authorList>
    </citation>
    <scope>NUCLEOTIDE SEQUENCE [LARGE SCALE GENOMIC DNA]</scope>
    <source>
        <strain evidence="6 7">DSM 16974</strain>
    </source>
</reference>
<dbReference type="GO" id="GO:0005975">
    <property type="term" value="P:carbohydrate metabolic process"/>
    <property type="evidence" value="ECO:0007669"/>
    <property type="project" value="InterPro"/>
</dbReference>